<reference evidence="1 2" key="1">
    <citation type="journal article" date="2018" name="PLoS Genet.">
        <title>Population sequencing reveals clonal diversity and ancestral inbreeding in the grapevine cultivar Chardonnay.</title>
        <authorList>
            <person name="Roach M.J."/>
            <person name="Johnson D.L."/>
            <person name="Bohlmann J."/>
            <person name="van Vuuren H.J."/>
            <person name="Jones S.J."/>
            <person name="Pretorius I.S."/>
            <person name="Schmidt S.A."/>
            <person name="Borneman A.R."/>
        </authorList>
    </citation>
    <scope>NUCLEOTIDE SEQUENCE [LARGE SCALE GENOMIC DNA]</scope>
    <source>
        <strain evidence="2">cv. Chardonnay</strain>
        <tissue evidence="1">Leaf</tissue>
    </source>
</reference>
<dbReference type="GO" id="GO:0003676">
    <property type="term" value="F:nucleic acid binding"/>
    <property type="evidence" value="ECO:0007669"/>
    <property type="project" value="InterPro"/>
</dbReference>
<dbReference type="PANTHER" id="PTHR32343:SF26">
    <property type="entry name" value="RNA-BINDING (RRM_RBD_RNP MOTIFS) FAMILY PROTEIN"/>
    <property type="match status" value="1"/>
</dbReference>
<evidence type="ECO:0000313" key="1">
    <source>
        <dbReference type="EMBL" id="RVW82390.1"/>
    </source>
</evidence>
<dbReference type="InterPro" id="IPR012677">
    <property type="entry name" value="Nucleotide-bd_a/b_plait_sf"/>
</dbReference>
<dbReference type="PANTHER" id="PTHR32343">
    <property type="entry name" value="SERINE/ARGININE-RICH SPLICING FACTOR"/>
    <property type="match status" value="1"/>
</dbReference>
<dbReference type="SUPFAM" id="SSF54928">
    <property type="entry name" value="RNA-binding domain, RBD"/>
    <property type="match status" value="1"/>
</dbReference>
<evidence type="ECO:0000313" key="2">
    <source>
        <dbReference type="Proteomes" id="UP000288805"/>
    </source>
</evidence>
<organism evidence="1 2">
    <name type="scientific">Vitis vinifera</name>
    <name type="common">Grape</name>
    <dbReference type="NCBI Taxonomy" id="29760"/>
    <lineage>
        <taxon>Eukaryota</taxon>
        <taxon>Viridiplantae</taxon>
        <taxon>Streptophyta</taxon>
        <taxon>Embryophyta</taxon>
        <taxon>Tracheophyta</taxon>
        <taxon>Spermatophyta</taxon>
        <taxon>Magnoliopsida</taxon>
        <taxon>eudicotyledons</taxon>
        <taxon>Gunneridae</taxon>
        <taxon>Pentapetalae</taxon>
        <taxon>rosids</taxon>
        <taxon>Vitales</taxon>
        <taxon>Vitaceae</taxon>
        <taxon>Viteae</taxon>
        <taxon>Vitis</taxon>
    </lineage>
</organism>
<name>A0A438HD59_VITVI</name>
<dbReference type="InterPro" id="IPR035979">
    <property type="entry name" value="RBD_domain_sf"/>
</dbReference>
<dbReference type="EMBL" id="QGNW01000241">
    <property type="protein sequence ID" value="RVW82390.1"/>
    <property type="molecule type" value="Genomic_DNA"/>
</dbReference>
<protein>
    <recommendedName>
        <fullName evidence="3">RRM domain-containing protein</fullName>
    </recommendedName>
</protein>
<comment type="caution">
    <text evidence="1">The sequence shown here is derived from an EMBL/GenBank/DDBJ whole genome shotgun (WGS) entry which is preliminary data.</text>
</comment>
<evidence type="ECO:0008006" key="3">
    <source>
        <dbReference type="Google" id="ProtNLM"/>
    </source>
</evidence>
<dbReference type="Proteomes" id="UP000288805">
    <property type="component" value="Unassembled WGS sequence"/>
</dbReference>
<dbReference type="Gene3D" id="3.30.70.330">
    <property type="match status" value="1"/>
</dbReference>
<accession>A0A438HD59</accession>
<dbReference type="AlphaFoldDB" id="A0A438HD59"/>
<gene>
    <name evidence="1" type="ORF">CK203_045095</name>
</gene>
<proteinExistence type="predicted"/>
<sequence>MSTSGHTIEVTSLSPKVTEKDVYDFFAFSGAIERVEMVRFVWLVYADCGSVVVWLCFADYSSHIWEHRSADECACTAYVTFKDAYAVETAVLLSVSSHSTFCKETVNVNLVTWVFDNTDVI</sequence>